<keyword evidence="2" id="KW-1185">Reference proteome</keyword>
<organism evidence="1 2">
    <name type="scientific">Actinokineospora diospyrosa</name>
    <dbReference type="NCBI Taxonomy" id="103728"/>
    <lineage>
        <taxon>Bacteria</taxon>
        <taxon>Bacillati</taxon>
        <taxon>Actinomycetota</taxon>
        <taxon>Actinomycetes</taxon>
        <taxon>Pseudonocardiales</taxon>
        <taxon>Pseudonocardiaceae</taxon>
        <taxon>Actinokineospora</taxon>
    </lineage>
</organism>
<dbReference type="RefSeq" id="WP_253885111.1">
    <property type="nucleotide sequence ID" value="NZ_BAAAVB010000006.1"/>
</dbReference>
<dbReference type="EMBL" id="JAMTCO010000002">
    <property type="protein sequence ID" value="MCP2268176.1"/>
    <property type="molecule type" value="Genomic_DNA"/>
</dbReference>
<evidence type="ECO:0000313" key="1">
    <source>
        <dbReference type="EMBL" id="MCP2268176.1"/>
    </source>
</evidence>
<evidence type="ECO:0008006" key="3">
    <source>
        <dbReference type="Google" id="ProtNLM"/>
    </source>
</evidence>
<dbReference type="Proteomes" id="UP001205185">
    <property type="component" value="Unassembled WGS sequence"/>
</dbReference>
<name>A0ABT1I6H7_9PSEU</name>
<comment type="caution">
    <text evidence="1">The sequence shown here is derived from an EMBL/GenBank/DDBJ whole genome shotgun (WGS) entry which is preliminary data.</text>
</comment>
<reference evidence="1 2" key="1">
    <citation type="submission" date="2022-06" db="EMBL/GenBank/DDBJ databases">
        <title>Genomic Encyclopedia of Archaeal and Bacterial Type Strains, Phase II (KMG-II): from individual species to whole genera.</title>
        <authorList>
            <person name="Goeker M."/>
        </authorList>
    </citation>
    <scope>NUCLEOTIDE SEQUENCE [LARGE SCALE GENOMIC DNA]</scope>
    <source>
        <strain evidence="1 2">DSM 44255</strain>
    </source>
</reference>
<evidence type="ECO:0000313" key="2">
    <source>
        <dbReference type="Proteomes" id="UP001205185"/>
    </source>
</evidence>
<sequence>MPGRFTLKVRMWAGYQSIEIIGRAPVSLEAHVAKVNRLTAKGKDSSRAVDALIAWLRRHGRPGEAAFIATNYQ</sequence>
<gene>
    <name evidence="1" type="ORF">LV75_000662</name>
</gene>
<proteinExistence type="predicted"/>
<accession>A0ABT1I6H7</accession>
<protein>
    <recommendedName>
        <fullName evidence="3">Integrase</fullName>
    </recommendedName>
</protein>